<comment type="caution">
    <text evidence="2">The sequence shown here is derived from an EMBL/GenBank/DDBJ whole genome shotgun (WGS) entry which is preliminary data.</text>
</comment>
<keyword evidence="3" id="KW-1185">Reference proteome</keyword>
<gene>
    <name evidence="2" type="ORF">BC781_102908</name>
</gene>
<dbReference type="AlphaFoldDB" id="A0A315ZCS7"/>
<protein>
    <submittedName>
        <fullName evidence="2">Gliding motility associated protein GldN</fullName>
    </submittedName>
</protein>
<evidence type="ECO:0000313" key="3">
    <source>
        <dbReference type="Proteomes" id="UP000245535"/>
    </source>
</evidence>
<dbReference type="RefSeq" id="WP_109617826.1">
    <property type="nucleotide sequence ID" value="NZ_QGDO01000002.1"/>
</dbReference>
<name>A0A315ZCS7_SEDFL</name>
<proteinExistence type="predicted"/>
<reference evidence="2 3" key="1">
    <citation type="submission" date="2018-03" db="EMBL/GenBank/DDBJ databases">
        <title>Genomic Encyclopedia of Archaeal and Bacterial Type Strains, Phase II (KMG-II): from individual species to whole genera.</title>
        <authorList>
            <person name="Goeker M."/>
        </authorList>
    </citation>
    <scope>NUCLEOTIDE SEQUENCE [LARGE SCALE GENOMIC DNA]</scope>
    <source>
        <strain evidence="2 3">DSM 28229</strain>
    </source>
</reference>
<evidence type="ECO:0000256" key="1">
    <source>
        <dbReference type="SAM" id="SignalP"/>
    </source>
</evidence>
<dbReference type="OrthoDB" id="1141916at2"/>
<keyword evidence="1" id="KW-0732">Signal</keyword>
<accession>A0A315ZCS7</accession>
<sequence length="274" mass="32326">MKIFKILFIGLFCFPFISGAQEAYVEKEGKYNPHSVRPIREDDIMWKKSLWFTLNLKTRVNEPFFAQNNEISKLLINAVKEDKIIPYMNDSLATRMSKEEFLKRLRVPQTEGLDEDMMEAWGDDLAAGNEYNARQFWLLEMKIDRVFDQRRSRMYNDIQSITLILPHKENVLELDLPIATFSFKELNENVFHMQEGGKTVDNPDAIWYNTENQAQHRNLTDAFNLELYHGVLSKYENPKDNTIVDFHGDGKNGYYKSLEALYQLMEYEATLWSY</sequence>
<dbReference type="EMBL" id="QGDO01000002">
    <property type="protein sequence ID" value="PWJ43351.1"/>
    <property type="molecule type" value="Genomic_DNA"/>
</dbReference>
<evidence type="ECO:0000313" key="2">
    <source>
        <dbReference type="EMBL" id="PWJ43351.1"/>
    </source>
</evidence>
<dbReference type="Proteomes" id="UP000245535">
    <property type="component" value="Unassembled WGS sequence"/>
</dbReference>
<dbReference type="Pfam" id="PF19841">
    <property type="entry name" value="GldN"/>
    <property type="match status" value="1"/>
</dbReference>
<feature type="chain" id="PRO_5016256308" evidence="1">
    <location>
        <begin position="21"/>
        <end position="274"/>
    </location>
</feature>
<organism evidence="2 3">
    <name type="scientific">Sediminitomix flava</name>
    <dbReference type="NCBI Taxonomy" id="379075"/>
    <lineage>
        <taxon>Bacteria</taxon>
        <taxon>Pseudomonadati</taxon>
        <taxon>Bacteroidota</taxon>
        <taxon>Cytophagia</taxon>
        <taxon>Cytophagales</taxon>
        <taxon>Flammeovirgaceae</taxon>
        <taxon>Sediminitomix</taxon>
    </lineage>
</organism>
<feature type="signal peptide" evidence="1">
    <location>
        <begin position="1"/>
        <end position="20"/>
    </location>
</feature>
<dbReference type="InterPro" id="IPR019847">
    <property type="entry name" value="Gliding_motility_assoc_GldN"/>
</dbReference>
<dbReference type="NCBIfam" id="TIGR03523">
    <property type="entry name" value="GldN"/>
    <property type="match status" value="1"/>
</dbReference>